<dbReference type="AlphaFoldDB" id="A0A2P2JUC8"/>
<name>A0A2P2JUC8_RHIMU</name>
<protein>
    <submittedName>
        <fullName evidence="2">Uncharacterized protein</fullName>
    </submittedName>
</protein>
<organism evidence="2">
    <name type="scientific">Rhizophora mucronata</name>
    <name type="common">Asiatic mangrove</name>
    <dbReference type="NCBI Taxonomy" id="61149"/>
    <lineage>
        <taxon>Eukaryota</taxon>
        <taxon>Viridiplantae</taxon>
        <taxon>Streptophyta</taxon>
        <taxon>Embryophyta</taxon>
        <taxon>Tracheophyta</taxon>
        <taxon>Spermatophyta</taxon>
        <taxon>Magnoliopsida</taxon>
        <taxon>eudicotyledons</taxon>
        <taxon>Gunneridae</taxon>
        <taxon>Pentapetalae</taxon>
        <taxon>rosids</taxon>
        <taxon>fabids</taxon>
        <taxon>Malpighiales</taxon>
        <taxon>Rhizophoraceae</taxon>
        <taxon>Rhizophora</taxon>
    </lineage>
</organism>
<evidence type="ECO:0000256" key="1">
    <source>
        <dbReference type="SAM" id="MobiDB-lite"/>
    </source>
</evidence>
<proteinExistence type="predicted"/>
<evidence type="ECO:0000313" key="2">
    <source>
        <dbReference type="EMBL" id="MBW97074.1"/>
    </source>
</evidence>
<reference evidence="2" key="1">
    <citation type="submission" date="2018-02" db="EMBL/GenBank/DDBJ databases">
        <title>Rhizophora mucronata_Transcriptome.</title>
        <authorList>
            <person name="Meera S.P."/>
            <person name="Sreeshan A."/>
            <person name="Augustine A."/>
        </authorList>
    </citation>
    <scope>NUCLEOTIDE SEQUENCE</scope>
    <source>
        <tissue evidence="2">Leaf</tissue>
    </source>
</reference>
<sequence length="83" mass="9626">MQGKASLVYSQGPRKINPGKKKKKNPAKLVSKSREKNHLFITCRRRPIKERIRFAGLCTRNIKTNKQEIKLANPKLEANQQDR</sequence>
<feature type="compositionally biased region" description="Basic residues" evidence="1">
    <location>
        <begin position="17"/>
        <end position="26"/>
    </location>
</feature>
<feature type="region of interest" description="Disordered" evidence="1">
    <location>
        <begin position="1"/>
        <end position="33"/>
    </location>
</feature>
<accession>A0A2P2JUC8</accession>
<dbReference type="EMBL" id="GGEC01016591">
    <property type="protein sequence ID" value="MBW97074.1"/>
    <property type="molecule type" value="Transcribed_RNA"/>
</dbReference>
<dbReference type="EMBL" id="GGEC01016592">
    <property type="protein sequence ID" value="MBW97075.1"/>
    <property type="molecule type" value="Transcribed_RNA"/>
</dbReference>